<feature type="non-terminal residue" evidence="1">
    <location>
        <position position="1"/>
    </location>
</feature>
<protein>
    <submittedName>
        <fullName evidence="1">Uncharacterized protein</fullName>
    </submittedName>
</protein>
<evidence type="ECO:0000313" key="1">
    <source>
        <dbReference type="EMBL" id="CAI9582253.1"/>
    </source>
</evidence>
<dbReference type="Proteomes" id="UP001162483">
    <property type="component" value="Unassembled WGS sequence"/>
</dbReference>
<name>A0ABN9EC65_9NEOB</name>
<accession>A0ABN9EC65</accession>
<keyword evidence="2" id="KW-1185">Reference proteome</keyword>
<gene>
    <name evidence="1" type="ORF">SPARVUS_LOCUS9635561</name>
</gene>
<comment type="caution">
    <text evidence="1">The sequence shown here is derived from an EMBL/GenBank/DDBJ whole genome shotgun (WGS) entry which is preliminary data.</text>
</comment>
<sequence>YVNNTVLSLSAPAYCFVWLCIAQHTVKQHTQSNANQHDYTVKQHTVNPLITPHVNPFLPSVSASY</sequence>
<dbReference type="EMBL" id="CATNWA010015349">
    <property type="protein sequence ID" value="CAI9582253.1"/>
    <property type="molecule type" value="Genomic_DNA"/>
</dbReference>
<evidence type="ECO:0000313" key="2">
    <source>
        <dbReference type="Proteomes" id="UP001162483"/>
    </source>
</evidence>
<organism evidence="1 2">
    <name type="scientific">Staurois parvus</name>
    <dbReference type="NCBI Taxonomy" id="386267"/>
    <lineage>
        <taxon>Eukaryota</taxon>
        <taxon>Metazoa</taxon>
        <taxon>Chordata</taxon>
        <taxon>Craniata</taxon>
        <taxon>Vertebrata</taxon>
        <taxon>Euteleostomi</taxon>
        <taxon>Amphibia</taxon>
        <taxon>Batrachia</taxon>
        <taxon>Anura</taxon>
        <taxon>Neobatrachia</taxon>
        <taxon>Ranoidea</taxon>
        <taxon>Ranidae</taxon>
        <taxon>Staurois</taxon>
    </lineage>
</organism>
<proteinExistence type="predicted"/>
<reference evidence="1" key="1">
    <citation type="submission" date="2023-05" db="EMBL/GenBank/DDBJ databases">
        <authorList>
            <person name="Stuckert A."/>
        </authorList>
    </citation>
    <scope>NUCLEOTIDE SEQUENCE</scope>
</reference>